<name>A0ABQ9IH74_9NEOP</name>
<comment type="caution">
    <text evidence="1">The sequence shown here is derived from an EMBL/GenBank/DDBJ whole genome shotgun (WGS) entry which is preliminary data.</text>
</comment>
<accession>A0ABQ9IH74</accession>
<evidence type="ECO:0000313" key="1">
    <source>
        <dbReference type="EMBL" id="KAJ8895996.1"/>
    </source>
</evidence>
<evidence type="ECO:0000313" key="2">
    <source>
        <dbReference type="Proteomes" id="UP001159363"/>
    </source>
</evidence>
<sequence length="107" mass="12617">MDQNVTKTLKTHYKKRLLTDIISQPTADITSLVKQFNIKGVIVNAAFTWGQVTSLTLIKSWKNIWLENLLHPKKINLKTTITTVNQFRMLHLQFELKLKFYKTQWKT</sequence>
<protein>
    <submittedName>
        <fullName evidence="1">Uncharacterized protein</fullName>
    </submittedName>
</protein>
<dbReference type="Proteomes" id="UP001159363">
    <property type="component" value="Chromosome 1"/>
</dbReference>
<dbReference type="EMBL" id="JARBHB010000001">
    <property type="protein sequence ID" value="KAJ8895996.1"/>
    <property type="molecule type" value="Genomic_DNA"/>
</dbReference>
<organism evidence="1 2">
    <name type="scientific">Dryococelus australis</name>
    <dbReference type="NCBI Taxonomy" id="614101"/>
    <lineage>
        <taxon>Eukaryota</taxon>
        <taxon>Metazoa</taxon>
        <taxon>Ecdysozoa</taxon>
        <taxon>Arthropoda</taxon>
        <taxon>Hexapoda</taxon>
        <taxon>Insecta</taxon>
        <taxon>Pterygota</taxon>
        <taxon>Neoptera</taxon>
        <taxon>Polyneoptera</taxon>
        <taxon>Phasmatodea</taxon>
        <taxon>Verophasmatodea</taxon>
        <taxon>Anareolatae</taxon>
        <taxon>Phasmatidae</taxon>
        <taxon>Eurycanthinae</taxon>
        <taxon>Dryococelus</taxon>
    </lineage>
</organism>
<reference evidence="1 2" key="1">
    <citation type="submission" date="2023-02" db="EMBL/GenBank/DDBJ databases">
        <title>LHISI_Scaffold_Assembly.</title>
        <authorList>
            <person name="Stuart O.P."/>
            <person name="Cleave R."/>
            <person name="Magrath M.J.L."/>
            <person name="Mikheyev A.S."/>
        </authorList>
    </citation>
    <scope>NUCLEOTIDE SEQUENCE [LARGE SCALE GENOMIC DNA]</scope>
    <source>
        <strain evidence="1">Daus_M_001</strain>
        <tissue evidence="1">Leg muscle</tissue>
    </source>
</reference>
<gene>
    <name evidence="1" type="ORF">PR048_001337</name>
</gene>
<proteinExistence type="predicted"/>
<keyword evidence="2" id="KW-1185">Reference proteome</keyword>